<organism evidence="2 3">
    <name type="scientific">Filobasidium floriforme</name>
    <dbReference type="NCBI Taxonomy" id="5210"/>
    <lineage>
        <taxon>Eukaryota</taxon>
        <taxon>Fungi</taxon>
        <taxon>Dikarya</taxon>
        <taxon>Basidiomycota</taxon>
        <taxon>Agaricomycotina</taxon>
        <taxon>Tremellomycetes</taxon>
        <taxon>Filobasidiales</taxon>
        <taxon>Filobasidiaceae</taxon>
        <taxon>Filobasidium</taxon>
    </lineage>
</organism>
<dbReference type="AlphaFoldDB" id="A0A8K0JMN8"/>
<feature type="region of interest" description="Disordered" evidence="1">
    <location>
        <begin position="1"/>
        <end position="46"/>
    </location>
</feature>
<dbReference type="EMBL" id="JABELV010000057">
    <property type="protein sequence ID" value="KAG7548932.1"/>
    <property type="molecule type" value="Genomic_DNA"/>
</dbReference>
<proteinExistence type="predicted"/>
<feature type="region of interest" description="Disordered" evidence="1">
    <location>
        <begin position="171"/>
        <end position="218"/>
    </location>
</feature>
<sequence length="247" mass="27228">MGRALHKYLGNSSPPFIADTDLLETPASSSSSSIVTGNASLLDKKPFPTFESAHSKRYMTKRLAKPFKSPSFSSPISEPDPPSSDTVDPPSSPTYAPVRRPRMMVASTEATSIAPSRASEITALEVRKQVLTQALKIMNNQADEERLSQLHLQWLAAGREISEKLFTVVPEPTEDGHGQEGTSNNGSYYQDPPKVNPRMDEDEEQAADTSADEPKVKKDWNVGSMLDMFGVDPALFGWNEELEDWQD</sequence>
<feature type="region of interest" description="Disordered" evidence="1">
    <location>
        <begin position="66"/>
        <end position="99"/>
    </location>
</feature>
<comment type="caution">
    <text evidence="2">The sequence shown here is derived from an EMBL/GenBank/DDBJ whole genome shotgun (WGS) entry which is preliminary data.</text>
</comment>
<dbReference type="Gene3D" id="6.10.140.1020">
    <property type="match status" value="1"/>
</dbReference>
<reference evidence="2" key="1">
    <citation type="submission" date="2020-04" db="EMBL/GenBank/DDBJ databases">
        <title>Analysis of mating type loci in Filobasidium floriforme.</title>
        <authorList>
            <person name="Nowrousian M."/>
        </authorList>
    </citation>
    <scope>NUCLEOTIDE SEQUENCE</scope>
    <source>
        <strain evidence="2">CBS 6242</strain>
    </source>
</reference>
<accession>A0A8K0JMN8</accession>
<keyword evidence="3" id="KW-1185">Reference proteome</keyword>
<evidence type="ECO:0000313" key="3">
    <source>
        <dbReference type="Proteomes" id="UP000812966"/>
    </source>
</evidence>
<evidence type="ECO:0000313" key="2">
    <source>
        <dbReference type="EMBL" id="KAG7548932.1"/>
    </source>
</evidence>
<protein>
    <submittedName>
        <fullName evidence="2">Uncharacterized protein</fullName>
    </submittedName>
</protein>
<dbReference type="Proteomes" id="UP000812966">
    <property type="component" value="Unassembled WGS sequence"/>
</dbReference>
<feature type="compositionally biased region" description="Low complexity" evidence="1">
    <location>
        <begin position="66"/>
        <end position="89"/>
    </location>
</feature>
<gene>
    <name evidence="2" type="ORF">FFLO_03224</name>
</gene>
<name>A0A8K0JMN8_9TREE</name>
<evidence type="ECO:0000256" key="1">
    <source>
        <dbReference type="SAM" id="MobiDB-lite"/>
    </source>
</evidence>